<sequence>MRRARGALRVMQSAYREEQCAEHEPRLAPAPAPAAIAGSRQRSSLATRASKREPRPGRAGPALCAQPERRTGQDTTGRPEASVRISLPASTAREVLPRSASRLLRTGWGGPPALAFASSLRSGPSLRPHKGKRDEEQEQEREEEAEEEHCPPECPYAVSPPAHCPRPRATPSRRRGH</sequence>
<feature type="region of interest" description="Disordered" evidence="1">
    <location>
        <begin position="20"/>
        <end position="177"/>
    </location>
</feature>
<evidence type="ECO:0000256" key="1">
    <source>
        <dbReference type="SAM" id="MobiDB-lite"/>
    </source>
</evidence>
<accession>A0A2R6WND1</accession>
<evidence type="ECO:0000313" key="2">
    <source>
        <dbReference type="EMBL" id="PTQ35356.1"/>
    </source>
</evidence>
<dbReference type="Gramene" id="Mp2g22340.1">
    <property type="protein sequence ID" value="Mp2g22340.1.cds"/>
    <property type="gene ID" value="Mp2g22340"/>
</dbReference>
<gene>
    <name evidence="2" type="ORF">MARPO_0072s0093</name>
</gene>
<reference evidence="3" key="1">
    <citation type="journal article" date="2017" name="Cell">
        <title>Insights into land plant evolution garnered from the Marchantia polymorpha genome.</title>
        <authorList>
            <person name="Bowman J.L."/>
            <person name="Kohchi T."/>
            <person name="Yamato K.T."/>
            <person name="Jenkins J."/>
            <person name="Shu S."/>
            <person name="Ishizaki K."/>
            <person name="Yamaoka S."/>
            <person name="Nishihama R."/>
            <person name="Nakamura Y."/>
            <person name="Berger F."/>
            <person name="Adam C."/>
            <person name="Aki S.S."/>
            <person name="Althoff F."/>
            <person name="Araki T."/>
            <person name="Arteaga-Vazquez M.A."/>
            <person name="Balasubrmanian S."/>
            <person name="Barry K."/>
            <person name="Bauer D."/>
            <person name="Boehm C.R."/>
            <person name="Briginshaw L."/>
            <person name="Caballero-Perez J."/>
            <person name="Catarino B."/>
            <person name="Chen F."/>
            <person name="Chiyoda S."/>
            <person name="Chovatia M."/>
            <person name="Davies K.M."/>
            <person name="Delmans M."/>
            <person name="Demura T."/>
            <person name="Dierschke T."/>
            <person name="Dolan L."/>
            <person name="Dorantes-Acosta A.E."/>
            <person name="Eklund D.M."/>
            <person name="Florent S.N."/>
            <person name="Flores-Sandoval E."/>
            <person name="Fujiyama A."/>
            <person name="Fukuzawa H."/>
            <person name="Galik B."/>
            <person name="Grimanelli D."/>
            <person name="Grimwood J."/>
            <person name="Grossniklaus U."/>
            <person name="Hamada T."/>
            <person name="Haseloff J."/>
            <person name="Hetherington A.J."/>
            <person name="Higo A."/>
            <person name="Hirakawa Y."/>
            <person name="Hundley H.N."/>
            <person name="Ikeda Y."/>
            <person name="Inoue K."/>
            <person name="Inoue S.I."/>
            <person name="Ishida S."/>
            <person name="Jia Q."/>
            <person name="Kakita M."/>
            <person name="Kanazawa T."/>
            <person name="Kawai Y."/>
            <person name="Kawashima T."/>
            <person name="Kennedy M."/>
            <person name="Kinose K."/>
            <person name="Kinoshita T."/>
            <person name="Kohara Y."/>
            <person name="Koide E."/>
            <person name="Komatsu K."/>
            <person name="Kopischke S."/>
            <person name="Kubo M."/>
            <person name="Kyozuka J."/>
            <person name="Lagercrantz U."/>
            <person name="Lin S.S."/>
            <person name="Lindquist E."/>
            <person name="Lipzen A.M."/>
            <person name="Lu C.W."/>
            <person name="De Luna E."/>
            <person name="Martienssen R.A."/>
            <person name="Minamino N."/>
            <person name="Mizutani M."/>
            <person name="Mizutani M."/>
            <person name="Mochizuki N."/>
            <person name="Monte I."/>
            <person name="Mosher R."/>
            <person name="Nagasaki H."/>
            <person name="Nakagami H."/>
            <person name="Naramoto S."/>
            <person name="Nishitani K."/>
            <person name="Ohtani M."/>
            <person name="Okamoto T."/>
            <person name="Okumura M."/>
            <person name="Phillips J."/>
            <person name="Pollak B."/>
            <person name="Reinders A."/>
            <person name="Rovekamp M."/>
            <person name="Sano R."/>
            <person name="Sawa S."/>
            <person name="Schmid M.W."/>
            <person name="Shirakawa M."/>
            <person name="Solano R."/>
            <person name="Spunde A."/>
            <person name="Suetsugu N."/>
            <person name="Sugano S."/>
            <person name="Sugiyama A."/>
            <person name="Sun R."/>
            <person name="Suzuki Y."/>
            <person name="Takenaka M."/>
            <person name="Takezawa D."/>
            <person name="Tomogane H."/>
            <person name="Tsuzuki M."/>
            <person name="Ueda T."/>
            <person name="Umeda M."/>
            <person name="Ward J.M."/>
            <person name="Watanabe Y."/>
            <person name="Yazaki K."/>
            <person name="Yokoyama R."/>
            <person name="Yoshitake Y."/>
            <person name="Yotsui I."/>
            <person name="Zachgo S."/>
            <person name="Schmutz J."/>
        </authorList>
    </citation>
    <scope>NUCLEOTIDE SEQUENCE [LARGE SCALE GENOMIC DNA]</scope>
    <source>
        <strain evidence="3">Tak-1</strain>
    </source>
</reference>
<organism evidence="2 3">
    <name type="scientific">Marchantia polymorpha</name>
    <name type="common">Common liverwort</name>
    <name type="synonym">Marchantia aquatica</name>
    <dbReference type="NCBI Taxonomy" id="3197"/>
    <lineage>
        <taxon>Eukaryota</taxon>
        <taxon>Viridiplantae</taxon>
        <taxon>Streptophyta</taxon>
        <taxon>Embryophyta</taxon>
        <taxon>Marchantiophyta</taxon>
        <taxon>Marchantiopsida</taxon>
        <taxon>Marchantiidae</taxon>
        <taxon>Marchantiales</taxon>
        <taxon>Marchantiaceae</taxon>
        <taxon>Marchantia</taxon>
    </lineage>
</organism>
<evidence type="ECO:0000313" key="3">
    <source>
        <dbReference type="Proteomes" id="UP000244005"/>
    </source>
</evidence>
<proteinExistence type="predicted"/>
<dbReference type="AlphaFoldDB" id="A0A2R6WND1"/>
<name>A0A2R6WND1_MARPO</name>
<dbReference type="Proteomes" id="UP000244005">
    <property type="component" value="Unassembled WGS sequence"/>
</dbReference>
<protein>
    <submittedName>
        <fullName evidence="2">Uncharacterized protein</fullName>
    </submittedName>
</protein>
<keyword evidence="3" id="KW-1185">Reference proteome</keyword>
<dbReference type="EMBL" id="KZ772744">
    <property type="protein sequence ID" value="PTQ35356.1"/>
    <property type="molecule type" value="Genomic_DNA"/>
</dbReference>
<feature type="compositionally biased region" description="Acidic residues" evidence="1">
    <location>
        <begin position="136"/>
        <end position="147"/>
    </location>
</feature>